<dbReference type="PROSITE" id="PS51352">
    <property type="entry name" value="THIOREDOXIN_2"/>
    <property type="match status" value="1"/>
</dbReference>
<feature type="compositionally biased region" description="Pro residues" evidence="2">
    <location>
        <begin position="21"/>
        <end position="31"/>
    </location>
</feature>
<feature type="region of interest" description="Disordered" evidence="2">
    <location>
        <begin position="1"/>
        <end position="31"/>
    </location>
</feature>
<dbReference type="AlphaFoldDB" id="A0A7W9A1I1"/>
<keyword evidence="3" id="KW-1133">Transmembrane helix</keyword>
<keyword evidence="6" id="KW-1185">Reference proteome</keyword>
<dbReference type="Pfam" id="PF18312">
    <property type="entry name" value="ScsC_N"/>
    <property type="match status" value="1"/>
</dbReference>
<keyword evidence="5" id="KW-0413">Isomerase</keyword>
<evidence type="ECO:0000313" key="6">
    <source>
        <dbReference type="Proteomes" id="UP000548978"/>
    </source>
</evidence>
<gene>
    <name evidence="5" type="ORF">FHS65_000421</name>
</gene>
<keyword evidence="3" id="KW-0812">Transmembrane</keyword>
<dbReference type="Pfam" id="PF13462">
    <property type="entry name" value="Thioredoxin_4"/>
    <property type="match status" value="1"/>
</dbReference>
<dbReference type="RefSeq" id="WP_123286682.1">
    <property type="nucleotide sequence ID" value="NZ_JACIJB010000001.1"/>
</dbReference>
<dbReference type="InterPro" id="IPR036249">
    <property type="entry name" value="Thioredoxin-like_sf"/>
</dbReference>
<accession>A0A7W9A1I1</accession>
<evidence type="ECO:0000256" key="3">
    <source>
        <dbReference type="SAM" id="Phobius"/>
    </source>
</evidence>
<sequence length="275" mass="28817">MTDTPPAPKRRAARKPAPEAVQPPPALTPVPQPGWMARYGVQAAVAVSVIALGLSAWASFGGGFETRVRTYLVENPQILDEMVQARDQQAASQRIERLNAGIAALPQVLEPGPGEPVFGPPDAAVTVVEYFDYRCPYCKTAAPGVMELMRAHPDVRFVFREWPILDAGTSTVSQHAARAALVAHSQGKYLAVHQALMAESALSHEVIDRILAENGVDTGPDGAALNAPSVSRILADVQAGAGAVGMDGTPTFFINGRASASNAPAAIAQAIAAAR</sequence>
<dbReference type="SUPFAM" id="SSF52833">
    <property type="entry name" value="Thioredoxin-like"/>
    <property type="match status" value="1"/>
</dbReference>
<keyword evidence="3" id="KW-0472">Membrane</keyword>
<reference evidence="5 6" key="1">
    <citation type="submission" date="2020-08" db="EMBL/GenBank/DDBJ databases">
        <title>Genomic Encyclopedia of Type Strains, Phase IV (KMG-IV): sequencing the most valuable type-strain genomes for metagenomic binning, comparative biology and taxonomic classification.</title>
        <authorList>
            <person name="Goeker M."/>
        </authorList>
    </citation>
    <scope>NUCLEOTIDE SEQUENCE [LARGE SCALE GENOMIC DNA]</scope>
    <source>
        <strain evidence="5 6">DSM 24448</strain>
    </source>
</reference>
<comment type="caution">
    <text evidence="5">The sequence shown here is derived from an EMBL/GenBank/DDBJ whole genome shotgun (WGS) entry which is preliminary data.</text>
</comment>
<evidence type="ECO:0000256" key="2">
    <source>
        <dbReference type="SAM" id="MobiDB-lite"/>
    </source>
</evidence>
<dbReference type="Proteomes" id="UP000548978">
    <property type="component" value="Unassembled WGS sequence"/>
</dbReference>
<dbReference type="EMBL" id="JACIJB010000001">
    <property type="protein sequence ID" value="MBB5659703.1"/>
    <property type="molecule type" value="Genomic_DNA"/>
</dbReference>
<evidence type="ECO:0000256" key="1">
    <source>
        <dbReference type="ARBA" id="ARBA00003565"/>
    </source>
</evidence>
<organism evidence="5 6">
    <name type="scientific">Brevundimonas halotolerans</name>
    <dbReference type="NCBI Taxonomy" id="69670"/>
    <lineage>
        <taxon>Bacteria</taxon>
        <taxon>Pseudomonadati</taxon>
        <taxon>Pseudomonadota</taxon>
        <taxon>Alphaproteobacteria</taxon>
        <taxon>Caulobacterales</taxon>
        <taxon>Caulobacteraceae</taxon>
        <taxon>Brevundimonas</taxon>
    </lineage>
</organism>
<dbReference type="InterPro" id="IPR041205">
    <property type="entry name" value="ScsC_N"/>
</dbReference>
<dbReference type="InterPro" id="IPR013766">
    <property type="entry name" value="Thioredoxin_domain"/>
</dbReference>
<name>A0A7W9A1I1_9CAUL</name>
<comment type="function">
    <text evidence="1">May be required for disulfide bond formation in some proteins.</text>
</comment>
<dbReference type="GO" id="GO:0016853">
    <property type="term" value="F:isomerase activity"/>
    <property type="evidence" value="ECO:0007669"/>
    <property type="project" value="UniProtKB-KW"/>
</dbReference>
<dbReference type="Gene3D" id="3.40.30.10">
    <property type="entry name" value="Glutaredoxin"/>
    <property type="match status" value="1"/>
</dbReference>
<dbReference type="OrthoDB" id="9780147at2"/>
<evidence type="ECO:0000313" key="5">
    <source>
        <dbReference type="EMBL" id="MBB5659703.1"/>
    </source>
</evidence>
<protein>
    <submittedName>
        <fullName evidence="5">Protein-disulfide isomerase</fullName>
    </submittedName>
</protein>
<evidence type="ECO:0000259" key="4">
    <source>
        <dbReference type="PROSITE" id="PS51352"/>
    </source>
</evidence>
<feature type="transmembrane region" description="Helical" evidence="3">
    <location>
        <begin position="39"/>
        <end position="60"/>
    </location>
</feature>
<feature type="domain" description="Thioredoxin" evidence="4">
    <location>
        <begin position="98"/>
        <end position="275"/>
    </location>
</feature>
<proteinExistence type="predicted"/>
<dbReference type="InterPro" id="IPR012336">
    <property type="entry name" value="Thioredoxin-like_fold"/>
</dbReference>